<dbReference type="Pfam" id="PF01400">
    <property type="entry name" value="Astacin"/>
    <property type="match status" value="1"/>
</dbReference>
<name>A0A158A5V1_9BURK</name>
<gene>
    <name evidence="3" type="ORF">AWB76_01796</name>
</gene>
<keyword evidence="1" id="KW-0732">Signal</keyword>
<evidence type="ECO:0000313" key="3">
    <source>
        <dbReference type="EMBL" id="SAK53016.1"/>
    </source>
</evidence>
<feature type="domain" description="Peptidase metallopeptidase" evidence="2">
    <location>
        <begin position="55"/>
        <end position="213"/>
    </location>
</feature>
<evidence type="ECO:0000259" key="2">
    <source>
        <dbReference type="SMART" id="SM00235"/>
    </source>
</evidence>
<dbReference type="PROSITE" id="PS51257">
    <property type="entry name" value="PROKAR_LIPOPROTEIN"/>
    <property type="match status" value="1"/>
</dbReference>
<evidence type="ECO:0000256" key="1">
    <source>
        <dbReference type="SAM" id="SignalP"/>
    </source>
</evidence>
<keyword evidence="4" id="KW-1185">Reference proteome</keyword>
<dbReference type="EMBL" id="FCOI02000004">
    <property type="protein sequence ID" value="SAK53016.1"/>
    <property type="molecule type" value="Genomic_DNA"/>
</dbReference>
<evidence type="ECO:0000313" key="4">
    <source>
        <dbReference type="Proteomes" id="UP000054624"/>
    </source>
</evidence>
<dbReference type="STRING" id="1777137.AWB76_01796"/>
<dbReference type="SUPFAM" id="SSF55486">
    <property type="entry name" value="Metalloproteases ('zincins'), catalytic domain"/>
    <property type="match status" value="1"/>
</dbReference>
<dbReference type="GO" id="GO:0008270">
    <property type="term" value="F:zinc ion binding"/>
    <property type="evidence" value="ECO:0007669"/>
    <property type="project" value="InterPro"/>
</dbReference>
<dbReference type="InterPro" id="IPR006026">
    <property type="entry name" value="Peptidase_Metallo"/>
</dbReference>
<accession>A0A158A5V1</accession>
<protein>
    <submittedName>
        <fullName evidence="3">Astacin (Peptidase family M12A)</fullName>
    </submittedName>
</protein>
<proteinExistence type="predicted"/>
<dbReference type="InterPro" id="IPR024079">
    <property type="entry name" value="MetalloPept_cat_dom_sf"/>
</dbReference>
<dbReference type="GO" id="GO:0006508">
    <property type="term" value="P:proteolysis"/>
    <property type="evidence" value="ECO:0007669"/>
    <property type="project" value="InterPro"/>
</dbReference>
<dbReference type="InterPro" id="IPR001506">
    <property type="entry name" value="Peptidase_M12A"/>
</dbReference>
<reference evidence="4" key="1">
    <citation type="submission" date="2016-01" db="EMBL/GenBank/DDBJ databases">
        <authorList>
            <person name="Peeters Charlotte."/>
        </authorList>
    </citation>
    <scope>NUCLEOTIDE SEQUENCE [LARGE SCALE GENOMIC DNA]</scope>
</reference>
<dbReference type="SMART" id="SM00235">
    <property type="entry name" value="ZnMc"/>
    <property type="match status" value="1"/>
</dbReference>
<organism evidence="3 4">
    <name type="scientific">Caballeronia temeraria</name>
    <dbReference type="NCBI Taxonomy" id="1777137"/>
    <lineage>
        <taxon>Bacteria</taxon>
        <taxon>Pseudomonadati</taxon>
        <taxon>Pseudomonadota</taxon>
        <taxon>Betaproteobacteria</taxon>
        <taxon>Burkholderiales</taxon>
        <taxon>Burkholderiaceae</taxon>
        <taxon>Caballeronia</taxon>
    </lineage>
</organism>
<feature type="chain" id="PRO_5007620156" evidence="1">
    <location>
        <begin position="27"/>
        <end position="243"/>
    </location>
</feature>
<dbReference type="AlphaFoldDB" id="A0A158A5V1"/>
<dbReference type="GO" id="GO:0004222">
    <property type="term" value="F:metalloendopeptidase activity"/>
    <property type="evidence" value="ECO:0007669"/>
    <property type="project" value="InterPro"/>
</dbReference>
<dbReference type="Proteomes" id="UP000054624">
    <property type="component" value="Unassembled WGS sequence"/>
</dbReference>
<feature type="signal peptide" evidence="1">
    <location>
        <begin position="1"/>
        <end position="26"/>
    </location>
</feature>
<dbReference type="Gene3D" id="3.40.390.10">
    <property type="entry name" value="Collagenase (Catalytic Domain)"/>
    <property type="match status" value="1"/>
</dbReference>
<sequence length="243" mass="26483">MKRIGVWLFALLLGMLLSGCGGSDSASDAASAAAKDSTEQSNTQMNATDKGYALSTVIWKQFPIGVCWDLSNADFALYVNQRTWSQQAVQDSWEAHSGVVFTGWQQCTNAPNYYGIRISVQDSAATGPHTQGLGTQINNIVGGMVFNFTFRNWSTSCVGREEYCIRAIAAHEFGHALGFAHEQNRPDTPSTTCKEPAQGTYGDTMIGAWDLASIMNYCNPQWNGNGQLSATDIVMAQMFYGVR</sequence>